<gene>
    <name evidence="4" type="ORF">QQ008_27060</name>
</gene>
<reference evidence="4" key="1">
    <citation type="submission" date="2023-06" db="EMBL/GenBank/DDBJ databases">
        <title>Genomic of Parafulvivirga corallium.</title>
        <authorList>
            <person name="Wang G."/>
        </authorList>
    </citation>
    <scope>NUCLEOTIDE SEQUENCE</scope>
    <source>
        <strain evidence="4">BMA10</strain>
    </source>
</reference>
<comment type="caution">
    <text evidence="4">The sequence shown here is derived from an EMBL/GenBank/DDBJ whole genome shotgun (WGS) entry which is preliminary data.</text>
</comment>
<keyword evidence="2" id="KW-0521">NADP</keyword>
<evidence type="ECO:0000256" key="2">
    <source>
        <dbReference type="ARBA" id="ARBA00022857"/>
    </source>
</evidence>
<accession>A0ABT8KXG3</accession>
<dbReference type="EMBL" id="JAUJEA010000015">
    <property type="protein sequence ID" value="MDN5205078.1"/>
    <property type="molecule type" value="Genomic_DNA"/>
</dbReference>
<dbReference type="InterPro" id="IPR020904">
    <property type="entry name" value="Sc_DH/Rdtase_CS"/>
</dbReference>
<dbReference type="Gene3D" id="3.40.50.720">
    <property type="entry name" value="NAD(P)-binding Rossmann-like Domain"/>
    <property type="match status" value="1"/>
</dbReference>
<proteinExistence type="inferred from homology"/>
<evidence type="ECO:0000256" key="1">
    <source>
        <dbReference type="ARBA" id="ARBA00006484"/>
    </source>
</evidence>
<evidence type="ECO:0000313" key="5">
    <source>
        <dbReference type="Proteomes" id="UP001172082"/>
    </source>
</evidence>
<dbReference type="Proteomes" id="UP001172082">
    <property type="component" value="Unassembled WGS sequence"/>
</dbReference>
<dbReference type="RefSeq" id="WP_346755101.1">
    <property type="nucleotide sequence ID" value="NZ_JAUJEA010000015.1"/>
</dbReference>
<keyword evidence="3" id="KW-0560">Oxidoreductase</keyword>
<dbReference type="PRINTS" id="PR00081">
    <property type="entry name" value="GDHRDH"/>
</dbReference>
<comment type="similarity">
    <text evidence="1">Belongs to the short-chain dehydrogenases/reductases (SDR) family.</text>
</comment>
<evidence type="ECO:0000313" key="4">
    <source>
        <dbReference type="EMBL" id="MDN5205078.1"/>
    </source>
</evidence>
<name>A0ABT8KXG3_9BACT</name>
<keyword evidence="5" id="KW-1185">Reference proteome</keyword>
<dbReference type="Pfam" id="PF13561">
    <property type="entry name" value="adh_short_C2"/>
    <property type="match status" value="1"/>
</dbReference>
<dbReference type="PANTHER" id="PTHR43618">
    <property type="entry name" value="7-ALPHA-HYDROXYSTEROID DEHYDROGENASE"/>
    <property type="match status" value="1"/>
</dbReference>
<dbReference type="InterPro" id="IPR052178">
    <property type="entry name" value="Sec_Metab_Biosynth_SDR"/>
</dbReference>
<dbReference type="InterPro" id="IPR036291">
    <property type="entry name" value="NAD(P)-bd_dom_sf"/>
</dbReference>
<sequence>MNEAKLRDQFNLKDKVAVITGGTGVLGGVMARSLAQLGVTVNILGRNAERARTIVEEIRGQEGEAFDYVVDVLDQSALEKVREEIIGNCGKIDILINAAGGNMPGATIMPDKTFLDLSMDALKGVVDLNYHGSVLPTLVLMDTFVKQKRGIVINISSMAAQRPLSRVMGYASSKAAIDNFTKWLAVEMAKKVGEGIRVNAIAPGFFVTEQNRTLLFDEEGVLSRRGRQIIDHTPFKRFGDPEELIGAVVWLCSDASKFVTGTVIPVDGGFSADCGV</sequence>
<dbReference type="InterPro" id="IPR002347">
    <property type="entry name" value="SDR_fam"/>
</dbReference>
<organism evidence="4 5">
    <name type="scientific">Splendidivirga corallicola</name>
    <dbReference type="NCBI Taxonomy" id="3051826"/>
    <lineage>
        <taxon>Bacteria</taxon>
        <taxon>Pseudomonadati</taxon>
        <taxon>Bacteroidota</taxon>
        <taxon>Cytophagia</taxon>
        <taxon>Cytophagales</taxon>
        <taxon>Splendidivirgaceae</taxon>
        <taxon>Splendidivirga</taxon>
    </lineage>
</organism>
<dbReference type="PRINTS" id="PR00080">
    <property type="entry name" value="SDRFAMILY"/>
</dbReference>
<protein>
    <submittedName>
        <fullName evidence="4">SDR family oxidoreductase</fullName>
    </submittedName>
</protein>
<dbReference type="SUPFAM" id="SSF51735">
    <property type="entry name" value="NAD(P)-binding Rossmann-fold domains"/>
    <property type="match status" value="1"/>
</dbReference>
<evidence type="ECO:0000256" key="3">
    <source>
        <dbReference type="ARBA" id="ARBA00023002"/>
    </source>
</evidence>
<dbReference type="PANTHER" id="PTHR43618:SF8">
    <property type="entry name" value="7ALPHA-HYDROXYSTEROID DEHYDROGENASE"/>
    <property type="match status" value="1"/>
</dbReference>
<dbReference type="PROSITE" id="PS00061">
    <property type="entry name" value="ADH_SHORT"/>
    <property type="match status" value="1"/>
</dbReference>
<dbReference type="NCBIfam" id="NF006132">
    <property type="entry name" value="PRK08277.1"/>
    <property type="match status" value="1"/>
</dbReference>